<keyword evidence="2" id="KW-0813">Transport</keyword>
<feature type="transmembrane region" description="Helical" evidence="7">
    <location>
        <begin position="382"/>
        <end position="399"/>
    </location>
</feature>
<dbReference type="InterPro" id="IPR050930">
    <property type="entry name" value="MFS_Vesicular_Transporter"/>
</dbReference>
<evidence type="ECO:0000256" key="4">
    <source>
        <dbReference type="ARBA" id="ARBA00022989"/>
    </source>
</evidence>
<protein>
    <recommendedName>
        <fullName evidence="9">Major facilitator superfamily (MFS) profile domain-containing protein</fullName>
    </recommendedName>
</protein>
<dbReference type="PANTHER" id="PTHR23506:SF26">
    <property type="entry name" value="MFS-TYPE TRANSPORTER SLC18B1"/>
    <property type="match status" value="1"/>
</dbReference>
<dbReference type="GO" id="GO:0022857">
    <property type="term" value="F:transmembrane transporter activity"/>
    <property type="evidence" value="ECO:0007669"/>
    <property type="project" value="InterPro"/>
</dbReference>
<feature type="non-terminal residue" evidence="8">
    <location>
        <position position="1"/>
    </location>
</feature>
<feature type="transmembrane region" description="Helical" evidence="7">
    <location>
        <begin position="488"/>
        <end position="510"/>
    </location>
</feature>
<dbReference type="Gene3D" id="1.20.1250.20">
    <property type="entry name" value="MFS general substrate transporter like domains"/>
    <property type="match status" value="2"/>
</dbReference>
<feature type="region of interest" description="Disordered" evidence="6">
    <location>
        <begin position="62"/>
        <end position="87"/>
    </location>
</feature>
<accession>G3MHL5</accession>
<evidence type="ECO:0000256" key="6">
    <source>
        <dbReference type="SAM" id="MobiDB-lite"/>
    </source>
</evidence>
<dbReference type="EMBL" id="JO841366">
    <property type="protein sequence ID" value="AEO32983.1"/>
    <property type="molecule type" value="mRNA"/>
</dbReference>
<feature type="transmembrane region" description="Helical" evidence="7">
    <location>
        <begin position="195"/>
        <end position="219"/>
    </location>
</feature>
<proteinExistence type="evidence at transcript level"/>
<evidence type="ECO:0000256" key="5">
    <source>
        <dbReference type="ARBA" id="ARBA00023136"/>
    </source>
</evidence>
<evidence type="ECO:0000313" key="8">
    <source>
        <dbReference type="EMBL" id="AEO32983.1"/>
    </source>
</evidence>
<organism evidence="8">
    <name type="scientific">Amblyomma maculatum</name>
    <name type="common">Gulf Coast tick</name>
    <dbReference type="NCBI Taxonomy" id="34609"/>
    <lineage>
        <taxon>Eukaryota</taxon>
        <taxon>Metazoa</taxon>
        <taxon>Ecdysozoa</taxon>
        <taxon>Arthropoda</taxon>
        <taxon>Chelicerata</taxon>
        <taxon>Arachnida</taxon>
        <taxon>Acari</taxon>
        <taxon>Parasitiformes</taxon>
        <taxon>Ixodida</taxon>
        <taxon>Ixodoidea</taxon>
        <taxon>Ixodidae</taxon>
        <taxon>Amblyomminae</taxon>
        <taxon>Amblyomma</taxon>
    </lineage>
</organism>
<dbReference type="GO" id="GO:0016020">
    <property type="term" value="C:membrane"/>
    <property type="evidence" value="ECO:0007669"/>
    <property type="project" value="UniProtKB-SubCell"/>
</dbReference>
<evidence type="ECO:0008006" key="9">
    <source>
        <dbReference type="Google" id="ProtNLM"/>
    </source>
</evidence>
<evidence type="ECO:0000256" key="3">
    <source>
        <dbReference type="ARBA" id="ARBA00022692"/>
    </source>
</evidence>
<feature type="transmembrane region" description="Helical" evidence="7">
    <location>
        <begin position="167"/>
        <end position="189"/>
    </location>
</feature>
<feature type="transmembrane region" description="Helical" evidence="7">
    <location>
        <begin position="98"/>
        <end position="116"/>
    </location>
</feature>
<feature type="transmembrane region" description="Helical" evidence="7">
    <location>
        <begin position="449"/>
        <end position="468"/>
    </location>
</feature>
<feature type="transmembrane region" description="Helical" evidence="7">
    <location>
        <begin position="411"/>
        <end position="437"/>
    </location>
</feature>
<comment type="subcellular location">
    <subcellularLocation>
        <location evidence="1">Membrane</location>
        <topology evidence="1">Multi-pass membrane protein</topology>
    </subcellularLocation>
</comment>
<dbReference type="InterPro" id="IPR036259">
    <property type="entry name" value="MFS_trans_sf"/>
</dbReference>
<feature type="transmembrane region" description="Helical" evidence="7">
    <location>
        <begin position="313"/>
        <end position="335"/>
    </location>
</feature>
<reference evidence="8" key="1">
    <citation type="journal article" date="2011" name="PLoS ONE">
        <title>A deep insight into the sialotranscriptome of the gulf coast tick, Amblyomma maculatum.</title>
        <authorList>
            <person name="Karim S."/>
            <person name="Singh P."/>
            <person name="Ribeiro J.M."/>
        </authorList>
    </citation>
    <scope>NUCLEOTIDE SEQUENCE</scope>
    <source>
        <tissue evidence="8">Salivary gland</tissue>
    </source>
</reference>
<feature type="region of interest" description="Disordered" evidence="6">
    <location>
        <begin position="1"/>
        <end position="47"/>
    </location>
</feature>
<feature type="transmembrane region" description="Helical" evidence="7">
    <location>
        <begin position="261"/>
        <end position="280"/>
    </location>
</feature>
<evidence type="ECO:0000256" key="7">
    <source>
        <dbReference type="SAM" id="Phobius"/>
    </source>
</evidence>
<feature type="transmembrane region" description="Helical" evidence="7">
    <location>
        <begin position="231"/>
        <end position="255"/>
    </location>
</feature>
<sequence>EKEAAAFKRANGRASGGTLNSACSGSPWERRCRRKQTPTLPRAPPTALRASTTAVCCRRPARTRPVKKAASLPTAQGKEPLGGGNDKRARNQSLLDRLWQYIWLVPLIHTHFWVSAAFSLMQPYYPRLATEAGLEAWKYGFVFSTFKLTMLLGSISTERLMVLSTPLKCYLCGQIGFFLYNVIFGALYWSPGGNIFLALSLVAVIFGGFVQTVYLVSAYSVVTSELHQSSGVIIAIMEFMFGCGNMAGSVLGGALIDLWEYPLPFFVLGTIITLSIPWIIKHKKVPNKHPEAPAPPQEALMQAPGTQKKLYRLLWDPLFMVNMVTLMLSWVIMGFNEPTLEPYLRQFNLSRTRLGVLYMVQFASYTVGAAFAGVFCYVKMAAFFAFAGQLMTAFAYLILGPAPFVQQDPQLWMVYVSQTFTGVGMAAQFICSFSLALSHAAKRGYPDDIRTTGFVSTVVVTFLVIGAITTPPIAGYLVEKFSYRPGSMFLFGILLFWTPITLLHWIYLLYVQRTRSADVALQGRPISSRKS</sequence>
<dbReference type="Pfam" id="PF07690">
    <property type="entry name" value="MFS_1"/>
    <property type="match status" value="1"/>
</dbReference>
<keyword evidence="4 7" id="KW-1133">Transmembrane helix</keyword>
<name>G3MHL5_AMBMU</name>
<evidence type="ECO:0000256" key="2">
    <source>
        <dbReference type="ARBA" id="ARBA00022448"/>
    </source>
</evidence>
<evidence type="ECO:0000256" key="1">
    <source>
        <dbReference type="ARBA" id="ARBA00004141"/>
    </source>
</evidence>
<feature type="transmembrane region" description="Helical" evidence="7">
    <location>
        <begin position="355"/>
        <end position="375"/>
    </location>
</feature>
<feature type="transmembrane region" description="Helical" evidence="7">
    <location>
        <begin position="136"/>
        <end position="155"/>
    </location>
</feature>
<dbReference type="AlphaFoldDB" id="G3MHL5"/>
<dbReference type="PANTHER" id="PTHR23506">
    <property type="entry name" value="GH10249P"/>
    <property type="match status" value="1"/>
</dbReference>
<dbReference type="InterPro" id="IPR011701">
    <property type="entry name" value="MFS"/>
</dbReference>
<feature type="compositionally biased region" description="Low complexity" evidence="6">
    <location>
        <begin position="37"/>
        <end position="47"/>
    </location>
</feature>
<keyword evidence="5 7" id="KW-0472">Membrane</keyword>
<keyword evidence="3 7" id="KW-0812">Transmembrane</keyword>
<dbReference type="SUPFAM" id="SSF103473">
    <property type="entry name" value="MFS general substrate transporter"/>
    <property type="match status" value="1"/>
</dbReference>